<evidence type="ECO:0000313" key="3">
    <source>
        <dbReference type="EMBL" id="KAA6378595.1"/>
    </source>
</evidence>
<evidence type="ECO:0000259" key="2">
    <source>
        <dbReference type="SMART" id="SM00504"/>
    </source>
</evidence>
<sequence length="433" mass="50099">MNFSPTKGAGAALYELQLRQKDEQIQRLIEENSHLKSQVSVYRQSQAMSVLEPFSYTFEEYIRQNSTNPRRILEKFFDRKLKGKIVKWDVQIETIWADTAQMIILPIFAGSTKPENLIEGQKLSIQARIMKLGNFPNIIELEAVRQSPDNIIDNTIHYSQLQDILRPFNHDNDEQRYDTWAGKEFSFIIQITMLKELSEDDNYCGYMNTRVIQPFHDNDIEPVVIFITKDNIQDLAQIKEYQGKIFDVCAKPMIRKDEQQLMHSDSLRPSIGQPVLLKNLTNSSSIQQQPISSPRLTHKFQQIQHSSSFQTSPPQNNNISATMPTFNNNKSNQQNNFIFPKPTVTLPKLPLLSKQDEIRSHFICELTSKIMSDPVSVNGHFYERNEILNHISIYGSHPATLEAITAKDIREELQLKSRIGDYLRDNPKRRSTT</sequence>
<dbReference type="OrthoDB" id="20295at2759"/>
<comment type="caution">
    <text evidence="3">The sequence shown here is derived from an EMBL/GenBank/DDBJ whole genome shotgun (WGS) entry which is preliminary data.</text>
</comment>
<feature type="domain" description="U-box" evidence="2">
    <location>
        <begin position="361"/>
        <end position="422"/>
    </location>
</feature>
<evidence type="ECO:0000313" key="4">
    <source>
        <dbReference type="Proteomes" id="UP000324800"/>
    </source>
</evidence>
<accession>A0A5J4V861</accession>
<dbReference type="EMBL" id="SNRW01009044">
    <property type="protein sequence ID" value="KAA6378595.1"/>
    <property type="molecule type" value="Genomic_DNA"/>
</dbReference>
<dbReference type="GO" id="GO:0004842">
    <property type="term" value="F:ubiquitin-protein transferase activity"/>
    <property type="evidence" value="ECO:0007669"/>
    <property type="project" value="InterPro"/>
</dbReference>
<dbReference type="SUPFAM" id="SSF57850">
    <property type="entry name" value="RING/U-box"/>
    <property type="match status" value="1"/>
</dbReference>
<keyword evidence="1" id="KW-0175">Coiled coil</keyword>
<organism evidence="3 4">
    <name type="scientific">Streblomastix strix</name>
    <dbReference type="NCBI Taxonomy" id="222440"/>
    <lineage>
        <taxon>Eukaryota</taxon>
        <taxon>Metamonada</taxon>
        <taxon>Preaxostyla</taxon>
        <taxon>Oxymonadida</taxon>
        <taxon>Streblomastigidae</taxon>
        <taxon>Streblomastix</taxon>
    </lineage>
</organism>
<evidence type="ECO:0000256" key="1">
    <source>
        <dbReference type="SAM" id="Coils"/>
    </source>
</evidence>
<dbReference type="GO" id="GO:0016567">
    <property type="term" value="P:protein ubiquitination"/>
    <property type="evidence" value="ECO:0007669"/>
    <property type="project" value="InterPro"/>
</dbReference>
<dbReference type="AlphaFoldDB" id="A0A5J4V861"/>
<proteinExistence type="predicted"/>
<dbReference type="Gene3D" id="3.30.40.10">
    <property type="entry name" value="Zinc/RING finger domain, C3HC4 (zinc finger)"/>
    <property type="match status" value="1"/>
</dbReference>
<reference evidence="3 4" key="1">
    <citation type="submission" date="2019-03" db="EMBL/GenBank/DDBJ databases">
        <title>Single cell metagenomics reveals metabolic interactions within the superorganism composed of flagellate Streblomastix strix and complex community of Bacteroidetes bacteria on its surface.</title>
        <authorList>
            <person name="Treitli S.C."/>
            <person name="Kolisko M."/>
            <person name="Husnik F."/>
            <person name="Keeling P."/>
            <person name="Hampl V."/>
        </authorList>
    </citation>
    <scope>NUCLEOTIDE SEQUENCE [LARGE SCALE GENOMIC DNA]</scope>
    <source>
        <strain evidence="3">ST1C</strain>
    </source>
</reference>
<dbReference type="SMART" id="SM00504">
    <property type="entry name" value="Ubox"/>
    <property type="match status" value="1"/>
</dbReference>
<dbReference type="InterPro" id="IPR013083">
    <property type="entry name" value="Znf_RING/FYVE/PHD"/>
</dbReference>
<dbReference type="Pfam" id="PF04564">
    <property type="entry name" value="U-box"/>
    <property type="match status" value="1"/>
</dbReference>
<dbReference type="InterPro" id="IPR003613">
    <property type="entry name" value="Ubox_domain"/>
</dbReference>
<gene>
    <name evidence="3" type="ORF">EZS28_025877</name>
</gene>
<dbReference type="Proteomes" id="UP000324800">
    <property type="component" value="Unassembled WGS sequence"/>
</dbReference>
<feature type="coiled-coil region" evidence="1">
    <location>
        <begin position="11"/>
        <end position="38"/>
    </location>
</feature>
<protein>
    <recommendedName>
        <fullName evidence="2">U-box domain-containing protein</fullName>
    </recommendedName>
</protein>
<name>A0A5J4V861_9EUKA</name>